<organism evidence="1 2">
    <name type="scientific">Microbacterium immunditiarum</name>
    <dbReference type="NCBI Taxonomy" id="337480"/>
    <lineage>
        <taxon>Bacteria</taxon>
        <taxon>Bacillati</taxon>
        <taxon>Actinomycetota</taxon>
        <taxon>Actinomycetes</taxon>
        <taxon>Micrococcales</taxon>
        <taxon>Microbacteriaceae</taxon>
        <taxon>Microbacterium</taxon>
    </lineage>
</organism>
<dbReference type="AlphaFoldDB" id="A0A7Y9GKS7"/>
<reference evidence="1 2" key="1">
    <citation type="submission" date="2020-07" db="EMBL/GenBank/DDBJ databases">
        <title>Sequencing the genomes of 1000 actinobacteria strains.</title>
        <authorList>
            <person name="Klenk H.-P."/>
        </authorList>
    </citation>
    <scope>NUCLEOTIDE SEQUENCE [LARGE SCALE GENOMIC DNA]</scope>
    <source>
        <strain evidence="1 2">DSM 24662</strain>
    </source>
</reference>
<accession>A0A7Y9GKS7</accession>
<proteinExistence type="predicted"/>
<evidence type="ECO:0000313" key="2">
    <source>
        <dbReference type="Proteomes" id="UP000576969"/>
    </source>
</evidence>
<gene>
    <name evidence="1" type="ORF">BJ991_000329</name>
</gene>
<name>A0A7Y9GKS7_9MICO</name>
<dbReference type="RefSeq" id="WP_179486870.1">
    <property type="nucleotide sequence ID" value="NZ_JACCBV010000001.1"/>
</dbReference>
<comment type="caution">
    <text evidence="1">The sequence shown here is derived from an EMBL/GenBank/DDBJ whole genome shotgun (WGS) entry which is preliminary data.</text>
</comment>
<keyword evidence="2" id="KW-1185">Reference proteome</keyword>
<evidence type="ECO:0000313" key="1">
    <source>
        <dbReference type="EMBL" id="NYE18301.1"/>
    </source>
</evidence>
<sequence>MTSVDARPLDPATATEVAEHIYASGWTDGLPALPATEEIVERFLAETDRDPDDIVARHLALDRVVTVRDVAVHAIMAGCLPEYFPVVLTAWDALTADRAANGGAWQSTSGPAPLVIVNGPLREKLDVNSGGGVLGPGFRANATIARAIGLTVRNGFGIRPHGFEQATQGLPGRWTMGIAEAEEASPWEPFSVDGGLQPGEDAVSVMLLRTCEFVDNRHFTDPVQVLRDFADTIQRSGSWIFRHSCVGILMNPDHARVLAEAGMSKQDVREWLVAHCGKTEAELAAVGKGLSRLPDGPFEPDHFHPVFADASPKSLPIIVAGSPNAAMSMVFRVFGEWSGRSFPVR</sequence>
<dbReference type="EMBL" id="JACCBV010000001">
    <property type="protein sequence ID" value="NYE18301.1"/>
    <property type="molecule type" value="Genomic_DNA"/>
</dbReference>
<evidence type="ECO:0008006" key="3">
    <source>
        <dbReference type="Google" id="ProtNLM"/>
    </source>
</evidence>
<dbReference type="Proteomes" id="UP000576969">
    <property type="component" value="Unassembled WGS sequence"/>
</dbReference>
<protein>
    <recommendedName>
        <fullName evidence="3">Thioredoxin</fullName>
    </recommendedName>
</protein>